<evidence type="ECO:0000256" key="12">
    <source>
        <dbReference type="SAM" id="MobiDB-lite"/>
    </source>
</evidence>
<dbReference type="PANTHER" id="PTHR13140">
    <property type="entry name" value="MYOSIN"/>
    <property type="match status" value="1"/>
</dbReference>
<organism evidence="15">
    <name type="scientific">Scylla olivacea</name>
    <name type="common">Orange mud crab</name>
    <name type="synonym">Cancer olivacea</name>
    <dbReference type="NCBI Taxonomy" id="85551"/>
    <lineage>
        <taxon>Eukaryota</taxon>
        <taxon>Metazoa</taxon>
        <taxon>Ecdysozoa</taxon>
        <taxon>Arthropoda</taxon>
        <taxon>Crustacea</taxon>
        <taxon>Multicrustacea</taxon>
        <taxon>Malacostraca</taxon>
        <taxon>Eumalacostraca</taxon>
        <taxon>Eucarida</taxon>
        <taxon>Decapoda</taxon>
        <taxon>Pleocyemata</taxon>
        <taxon>Brachyura</taxon>
        <taxon>Eubrachyura</taxon>
        <taxon>Portunoidea</taxon>
        <taxon>Portunidae</taxon>
        <taxon>Portuninae</taxon>
        <taxon>Scylla</taxon>
    </lineage>
</organism>
<accession>A0A0P4W5R4</accession>
<protein>
    <recommendedName>
        <fullName evidence="16">Myosin motor domain-containing protein</fullName>
    </recommendedName>
</protein>
<dbReference type="EMBL" id="GDRN01089957">
    <property type="protein sequence ID" value="JAI60556.1"/>
    <property type="molecule type" value="Transcribed_RNA"/>
</dbReference>
<dbReference type="PRINTS" id="PR00193">
    <property type="entry name" value="MYOSINHEAVY"/>
</dbReference>
<feature type="region of interest" description="Actin-binding" evidence="10">
    <location>
        <begin position="627"/>
        <end position="649"/>
    </location>
</feature>
<keyword evidence="4 10" id="KW-0067">ATP-binding</keyword>
<proteinExistence type="inferred from homology"/>
<dbReference type="Gene3D" id="1.20.58.530">
    <property type="match status" value="1"/>
</dbReference>
<feature type="coiled-coil region" evidence="11">
    <location>
        <begin position="1163"/>
        <end position="1221"/>
    </location>
</feature>
<dbReference type="InterPro" id="IPR058662">
    <property type="entry name" value="Myo5a/b_dom"/>
</dbReference>
<reference evidence="15" key="1">
    <citation type="submission" date="2015-09" db="EMBL/GenBank/DDBJ databases">
        <title>Scylla olivacea transcriptome.</title>
        <authorList>
            <person name="Ikhwanuddin M."/>
        </authorList>
    </citation>
    <scope>NUCLEOTIDE SEQUENCE</scope>
</reference>
<keyword evidence="3 10" id="KW-0547">Nucleotide-binding</keyword>
<evidence type="ECO:0000256" key="6">
    <source>
        <dbReference type="ARBA" id="ARBA00023054"/>
    </source>
</evidence>
<feature type="coiled-coil region" evidence="11">
    <location>
        <begin position="1254"/>
        <end position="1354"/>
    </location>
</feature>
<evidence type="ECO:0000256" key="3">
    <source>
        <dbReference type="ARBA" id="ARBA00022741"/>
    </source>
</evidence>
<evidence type="ECO:0000256" key="10">
    <source>
        <dbReference type="PROSITE-ProRule" id="PRU00782"/>
    </source>
</evidence>
<dbReference type="InterPro" id="IPR000048">
    <property type="entry name" value="IQ_motif_EF-hand-BS"/>
</dbReference>
<dbReference type="Gene3D" id="3.40.850.10">
    <property type="entry name" value="Kinesin motor domain"/>
    <property type="match status" value="1"/>
</dbReference>
<feature type="compositionally biased region" description="Low complexity" evidence="12">
    <location>
        <begin position="1124"/>
        <end position="1136"/>
    </location>
</feature>
<dbReference type="SMART" id="SM00242">
    <property type="entry name" value="MYSc"/>
    <property type="match status" value="1"/>
</dbReference>
<evidence type="ECO:0000256" key="11">
    <source>
        <dbReference type="SAM" id="Coils"/>
    </source>
</evidence>
<feature type="binding site" evidence="10">
    <location>
        <begin position="160"/>
        <end position="167"/>
    </location>
    <ligand>
        <name>ATP</name>
        <dbReference type="ChEBI" id="CHEBI:30616"/>
    </ligand>
</feature>
<evidence type="ECO:0000256" key="5">
    <source>
        <dbReference type="ARBA" id="ARBA00022860"/>
    </source>
</evidence>
<dbReference type="InterPro" id="IPR002710">
    <property type="entry name" value="Dilute_dom"/>
</dbReference>
<dbReference type="CDD" id="cd15470">
    <property type="entry name" value="Myo5_CBD"/>
    <property type="match status" value="1"/>
</dbReference>
<evidence type="ECO:0000256" key="8">
    <source>
        <dbReference type="ARBA" id="ARBA00023175"/>
    </source>
</evidence>
<dbReference type="Pfam" id="PF25966">
    <property type="entry name" value="Myo5a"/>
    <property type="match status" value="1"/>
</dbReference>
<dbReference type="FunFam" id="1.20.58.530:FF:000002">
    <property type="entry name" value="Class V myosin"/>
    <property type="match status" value="1"/>
</dbReference>
<dbReference type="Pfam" id="PF01843">
    <property type="entry name" value="DIL"/>
    <property type="match status" value="1"/>
</dbReference>
<dbReference type="SMART" id="SM00015">
    <property type="entry name" value="IQ"/>
    <property type="match status" value="6"/>
</dbReference>
<dbReference type="Pfam" id="PF00612">
    <property type="entry name" value="IQ"/>
    <property type="match status" value="4"/>
</dbReference>
<dbReference type="GO" id="GO:0000146">
    <property type="term" value="F:microfilament motor activity"/>
    <property type="evidence" value="ECO:0007669"/>
    <property type="project" value="TreeGrafter"/>
</dbReference>
<evidence type="ECO:0008006" key="16">
    <source>
        <dbReference type="Google" id="ProtNLM"/>
    </source>
</evidence>
<dbReference type="InterPro" id="IPR027417">
    <property type="entry name" value="P-loop_NTPase"/>
</dbReference>
<name>A0A0P4W5R4_SCYOL</name>
<dbReference type="Gene3D" id="1.10.10.820">
    <property type="match status" value="1"/>
</dbReference>
<feature type="coiled-coil region" evidence="11">
    <location>
        <begin position="900"/>
        <end position="1080"/>
    </location>
</feature>
<evidence type="ECO:0000256" key="1">
    <source>
        <dbReference type="ARBA" id="ARBA00008314"/>
    </source>
</evidence>
<dbReference type="GO" id="GO:0016459">
    <property type="term" value="C:myosin complex"/>
    <property type="evidence" value="ECO:0007669"/>
    <property type="project" value="UniProtKB-KW"/>
</dbReference>
<keyword evidence="8 10" id="KW-0505">Motor protein</keyword>
<dbReference type="PROSITE" id="PS50096">
    <property type="entry name" value="IQ"/>
    <property type="match status" value="6"/>
</dbReference>
<evidence type="ECO:0000256" key="7">
    <source>
        <dbReference type="ARBA" id="ARBA00023123"/>
    </source>
</evidence>
<dbReference type="Gene3D" id="1.20.120.720">
    <property type="entry name" value="Myosin VI head, motor domain, U50 subdomain"/>
    <property type="match status" value="1"/>
</dbReference>
<comment type="similarity">
    <text evidence="1 10">Belongs to the TRAFAC class myosin-kinesin ATPase superfamily. Myosin family.</text>
</comment>
<dbReference type="GO" id="GO:0048731">
    <property type="term" value="P:system development"/>
    <property type="evidence" value="ECO:0007669"/>
    <property type="project" value="UniProtKB-ARBA"/>
</dbReference>
<keyword evidence="5" id="KW-0112">Calmodulin-binding</keyword>
<dbReference type="Gene3D" id="1.20.5.190">
    <property type="match status" value="3"/>
</dbReference>
<dbReference type="GO" id="GO:0016020">
    <property type="term" value="C:membrane"/>
    <property type="evidence" value="ECO:0007669"/>
    <property type="project" value="TreeGrafter"/>
</dbReference>
<keyword evidence="9 10" id="KW-0009">Actin-binding</keyword>
<dbReference type="Pfam" id="PF00063">
    <property type="entry name" value="Myosin_head"/>
    <property type="match status" value="1"/>
</dbReference>
<dbReference type="SMART" id="SM01132">
    <property type="entry name" value="DIL"/>
    <property type="match status" value="1"/>
</dbReference>
<evidence type="ECO:0000259" key="14">
    <source>
        <dbReference type="PROSITE" id="PS51456"/>
    </source>
</evidence>
<dbReference type="PROSITE" id="PS51126">
    <property type="entry name" value="DILUTE"/>
    <property type="match status" value="1"/>
</dbReference>
<keyword evidence="6 11" id="KW-0175">Coiled coil</keyword>
<keyword evidence="2" id="KW-0677">Repeat</keyword>
<dbReference type="InterPro" id="IPR036103">
    <property type="entry name" value="MYSc_Myo5"/>
</dbReference>
<feature type="domain" description="Dilute" evidence="13">
    <location>
        <begin position="1448"/>
        <end position="1729"/>
    </location>
</feature>
<dbReference type="Gene3D" id="3.30.70.1590">
    <property type="match status" value="1"/>
</dbReference>
<dbReference type="GO" id="GO:0007015">
    <property type="term" value="P:actin filament organization"/>
    <property type="evidence" value="ECO:0007669"/>
    <property type="project" value="TreeGrafter"/>
</dbReference>
<dbReference type="GO" id="GO:0009888">
    <property type="term" value="P:tissue development"/>
    <property type="evidence" value="ECO:0007669"/>
    <property type="project" value="UniProtKB-ARBA"/>
</dbReference>
<sequence length="1778" mass="205304">MSVRELYVKGAHVWIPDQEQVWRCAELTQDYKNHLVTVIFEDGQTQEIKVKSDEELPPLRNPEILIGENDLTSLSYLHEPAVLYNLQVRFCNQNAIYTYCGIVLVAINPYEELPIYGPDTISAYRGHSMGDLDPHIFAVAEEAFTQMERDNKDQSIIVSGESGAGKTVSAKYAMRYFASVGGSDSETQIEKKILASNPIMEAIGNAKTTRNDNSSRFGKYIELDFTRSYSIMGANMRTYLLEKSRVVFQAPEERNYHIFYQLCSAASDKKYSHLRLGHQDNFHYLNQGSSPSIEGVDDGADFIETCKALSLLGINEATQDQMFRILAGILHLGNIVIQDNGGDASAIDKGDESLAIVAELLGISASELKMWLCHRKITSGREVFTKPVTLSEATFSRDALAKHIYAKLFDWIVKEINKCFAAPTKPFRFIGVLDIYGFETFEINSFEQFCINYANEKLQQQFNQHVFKLEQEEYVKEQIEWEFINFYDNQPCIDLIESKLGILDLLDEECRMPKGSDQSWVEKLYDKCKKWEHFSKPRLSNTSFLIAHFADKVGYECAGFLEKNRDTVSEEQINLLKSSQISLVHALFTVKAQAAPTKVKVLPTGPSAAHSSKQMKKSVGSQFRDSLNLLMLTLNSTTPHYVRCIKPNDDKMAFTFDPTRAIQQLRACGVLETVRISAAGYPSRWTYHEFFCRYRVLCTSRDIVRNDMRLTCEKIIANMITDEDKFKFGRTKIFFRAGQVAYMEKLRADRLSACGIMIQKHVRMYIHRNRFRRMRNSAIIIQKYARGMAARRLAHHMRQTAAAIKIQACVRGWVKRVQYRRLVYTITYLQAHARGCWARQRYQHMRRDRAAIVIQKHVRRWLTRRRYLRAMRGFVIVQGLVRCFLARRKLKKLKIEAKSIEHQKKLNKGLENKIISLQQKLTEMKNENNFISSYKEEIMVLKTRVTDLKGVEKQLKVSNNQVNELEARIAELTKELEMERGEKMDVLTQKERAEKENRELIEKLNEENARLTKELSDAQKEETKRETEEYLRRKFEAEKQQLILENTDEKSGYQRLLKEFNRLEQKNEHLEEELAKFKGGNAHKRTASNVSNLSGASDAPTELVHDDASEFSSFPGDDDVGYGSVRSRSSEMSDSNRNLENIEWSSQKTGDTSEIKIQVPQKLQELEMENAKLKDDLNRLRKSIADSEPQNNRVQEFMRQFEALQDELERRREECIQLRTVLANRAHDLRSVTQTSYGKDVDIVNEDGELVLAYQTQKQVNRQLEDELKKEKQRLHETEADYKGELERLRRDNERQQKLLAQNLCKSDSTNSETLLQSEIMRLTSENLNLQGQVDNLTEQLKKYKRSLRAYAKKLKEAGGGDPTDMLDVNTTNEGEVLPIIRKKEREYMGMFEYDRRDEMQIIRVLVYELKPRVAVTLLPGLPAYILFMCIRHTDHINDDEKVRSLLNNIVNGVKRVIKKRHEDLDSTVLWLSNVLRLLHNLKQYSGDKAFQAENTVKQNEQSLKNFDLSEYRQVLSDIAVWIYNGVIKLMEEKVQPLIVPSILEHEAIAGLSGNKPGGMRGRTGSVARELESPVEPQKALDLLLKEMTQFYRTLAMFGTDPELITQVFRQIFYFICAGSLNNLLLRKDMCHWSKGMQIRYNLSHLEQWTRDMRLHESGVTDTLAPIIQAAQLLQARKTDDDVHSICDMCDKLSVSQIIKILNLYTPADEFEERVPISFIHKIQAKLQERAEGEQAQATLLMNTKFAFPVRFPFNPSSIHLEDIELPDALPLTMLKKV</sequence>
<dbReference type="FunFam" id="1.10.10.820:FF:000001">
    <property type="entry name" value="Myosin heavy chain"/>
    <property type="match status" value="1"/>
</dbReference>
<dbReference type="GO" id="GO:0051015">
    <property type="term" value="F:actin filament binding"/>
    <property type="evidence" value="ECO:0007669"/>
    <property type="project" value="TreeGrafter"/>
</dbReference>
<dbReference type="CDD" id="cd01380">
    <property type="entry name" value="MYSc_Myo5"/>
    <property type="match status" value="1"/>
</dbReference>
<keyword evidence="7 10" id="KW-0518">Myosin</keyword>
<dbReference type="PANTHER" id="PTHR13140:SF706">
    <property type="entry name" value="DILUTE CLASS UNCONVENTIONAL MYOSIN, ISOFORM C"/>
    <property type="match status" value="1"/>
</dbReference>
<dbReference type="GO" id="GO:0048513">
    <property type="term" value="P:animal organ development"/>
    <property type="evidence" value="ECO:0007669"/>
    <property type="project" value="UniProtKB-ARBA"/>
</dbReference>
<dbReference type="InterPro" id="IPR036961">
    <property type="entry name" value="Kinesin_motor_dom_sf"/>
</dbReference>
<evidence type="ECO:0000256" key="2">
    <source>
        <dbReference type="ARBA" id="ARBA00022737"/>
    </source>
</evidence>
<evidence type="ECO:0000313" key="15">
    <source>
        <dbReference type="EMBL" id="JAI60556.1"/>
    </source>
</evidence>
<dbReference type="PROSITE" id="PS51456">
    <property type="entry name" value="MYOSIN_MOTOR"/>
    <property type="match status" value="1"/>
</dbReference>
<evidence type="ECO:0000256" key="4">
    <source>
        <dbReference type="ARBA" id="ARBA00022840"/>
    </source>
</evidence>
<dbReference type="InterPro" id="IPR001609">
    <property type="entry name" value="Myosin_head_motor_dom-like"/>
</dbReference>
<dbReference type="GO" id="GO:0005737">
    <property type="term" value="C:cytoplasm"/>
    <property type="evidence" value="ECO:0007669"/>
    <property type="project" value="TreeGrafter"/>
</dbReference>
<dbReference type="SUPFAM" id="SSF52540">
    <property type="entry name" value="P-loop containing nucleoside triphosphate hydrolases"/>
    <property type="match status" value="2"/>
</dbReference>
<evidence type="ECO:0000256" key="9">
    <source>
        <dbReference type="ARBA" id="ARBA00023203"/>
    </source>
</evidence>
<feature type="domain" description="Myosin motor" evidence="14">
    <location>
        <begin position="66"/>
        <end position="748"/>
    </location>
</feature>
<evidence type="ECO:0000259" key="13">
    <source>
        <dbReference type="PROSITE" id="PS51126"/>
    </source>
</evidence>
<dbReference type="GO" id="GO:0005524">
    <property type="term" value="F:ATP binding"/>
    <property type="evidence" value="ECO:0007669"/>
    <property type="project" value="UniProtKB-UniRule"/>
</dbReference>
<feature type="region of interest" description="Disordered" evidence="12">
    <location>
        <begin position="1108"/>
        <end position="1139"/>
    </location>
</feature>